<dbReference type="EMBL" id="BN001307">
    <property type="protein sequence ID" value="CBF85487.1"/>
    <property type="molecule type" value="Genomic_DNA"/>
</dbReference>
<keyword evidence="4" id="KW-1185">Reference proteome</keyword>
<dbReference type="Gene3D" id="3.10.129.10">
    <property type="entry name" value="Hotdog Thioesterase"/>
    <property type="match status" value="1"/>
</dbReference>
<dbReference type="Pfam" id="PF03061">
    <property type="entry name" value="4HBT"/>
    <property type="match status" value="1"/>
</dbReference>
<dbReference type="InterPro" id="IPR006683">
    <property type="entry name" value="Thioestr_dom"/>
</dbReference>
<dbReference type="OMA" id="AFAPYMW"/>
<dbReference type="Proteomes" id="UP000000560">
    <property type="component" value="Chromosome VII"/>
</dbReference>
<dbReference type="HOGENOM" id="CLU_052827_2_0_1"/>
<dbReference type="OrthoDB" id="506431at2759"/>
<evidence type="ECO:0000259" key="2">
    <source>
        <dbReference type="Pfam" id="PF03061"/>
    </source>
</evidence>
<dbReference type="KEGG" id="ani:ANIA_01747"/>
<reference evidence="4" key="2">
    <citation type="journal article" date="2009" name="Fungal Genet. Biol.">
        <title>The 2008 update of the Aspergillus nidulans genome annotation: a community effort.</title>
        <authorList>
            <person name="Wortman J.R."/>
            <person name="Gilsenan J.M."/>
            <person name="Joardar V."/>
            <person name="Deegan J."/>
            <person name="Clutterbuck J."/>
            <person name="Andersen M.R."/>
            <person name="Archer D."/>
            <person name="Bencina M."/>
            <person name="Braus G."/>
            <person name="Coutinho P."/>
            <person name="von Dohren H."/>
            <person name="Doonan J."/>
            <person name="Driessen A.J."/>
            <person name="Durek P."/>
            <person name="Espeso E."/>
            <person name="Fekete E."/>
            <person name="Flipphi M."/>
            <person name="Estrada C.G."/>
            <person name="Geysens S."/>
            <person name="Goldman G."/>
            <person name="de Groot P.W."/>
            <person name="Hansen K."/>
            <person name="Harris S.D."/>
            <person name="Heinekamp T."/>
            <person name="Helmstaedt K."/>
            <person name="Henrissat B."/>
            <person name="Hofmann G."/>
            <person name="Homan T."/>
            <person name="Horio T."/>
            <person name="Horiuchi H."/>
            <person name="James S."/>
            <person name="Jones M."/>
            <person name="Karaffa L."/>
            <person name="Karanyi Z."/>
            <person name="Kato M."/>
            <person name="Keller N."/>
            <person name="Kelly D.E."/>
            <person name="Kiel J.A."/>
            <person name="Kim J.M."/>
            <person name="van der Klei I.J."/>
            <person name="Klis F.M."/>
            <person name="Kovalchuk A."/>
            <person name="Krasevec N."/>
            <person name="Kubicek C.P."/>
            <person name="Liu B."/>
            <person name="Maccabe A."/>
            <person name="Meyer V."/>
            <person name="Mirabito P."/>
            <person name="Miskei M."/>
            <person name="Mos M."/>
            <person name="Mullins J."/>
            <person name="Nelson D.R."/>
            <person name="Nielsen J."/>
            <person name="Oakley B.R."/>
            <person name="Osmani S.A."/>
            <person name="Pakula T."/>
            <person name="Paszewski A."/>
            <person name="Paulsen I."/>
            <person name="Pilsyk S."/>
            <person name="Pocsi I."/>
            <person name="Punt P.J."/>
            <person name="Ram A.F."/>
            <person name="Ren Q."/>
            <person name="Robellet X."/>
            <person name="Robson G."/>
            <person name="Seiboth B."/>
            <person name="van Solingen P."/>
            <person name="Specht T."/>
            <person name="Sun J."/>
            <person name="Taheri-Talesh N."/>
            <person name="Takeshita N."/>
            <person name="Ussery D."/>
            <person name="vanKuyk P.A."/>
            <person name="Visser H."/>
            <person name="van de Vondervoort P.J."/>
            <person name="de Vries R.P."/>
            <person name="Walton J."/>
            <person name="Xiang X."/>
            <person name="Xiong Y."/>
            <person name="Zeng A.P."/>
            <person name="Brandt B.W."/>
            <person name="Cornell M.J."/>
            <person name="van den Hondel C.A."/>
            <person name="Visser J."/>
            <person name="Oliver S.G."/>
            <person name="Turner G."/>
        </authorList>
    </citation>
    <scope>GENOME REANNOTATION</scope>
    <source>
        <strain evidence="4">FGSC A4 / ATCC 38163 / CBS 112.46 / NRRL 194 / M139</strain>
    </source>
</reference>
<dbReference type="PANTHER" id="PTHR47260">
    <property type="entry name" value="UPF0644 PROTEIN PB2B4.06"/>
    <property type="match status" value="1"/>
</dbReference>
<organism evidence="3 4">
    <name type="scientific">Emericella nidulans (strain FGSC A4 / ATCC 38163 / CBS 112.46 / NRRL 194 / M139)</name>
    <name type="common">Aspergillus nidulans</name>
    <dbReference type="NCBI Taxonomy" id="227321"/>
    <lineage>
        <taxon>Eukaryota</taxon>
        <taxon>Fungi</taxon>
        <taxon>Dikarya</taxon>
        <taxon>Ascomycota</taxon>
        <taxon>Pezizomycotina</taxon>
        <taxon>Eurotiomycetes</taxon>
        <taxon>Eurotiomycetidae</taxon>
        <taxon>Eurotiales</taxon>
        <taxon>Aspergillaceae</taxon>
        <taxon>Aspergillus</taxon>
        <taxon>Aspergillus subgen. Nidulantes</taxon>
    </lineage>
</organism>
<dbReference type="SUPFAM" id="SSF54637">
    <property type="entry name" value="Thioesterase/thiol ester dehydrase-isomerase"/>
    <property type="match status" value="1"/>
</dbReference>
<evidence type="ECO:0000313" key="3">
    <source>
        <dbReference type="EMBL" id="CBF85487.1"/>
    </source>
</evidence>
<dbReference type="CDD" id="cd03443">
    <property type="entry name" value="PaaI_thioesterase"/>
    <property type="match status" value="1"/>
</dbReference>
<dbReference type="AlphaFoldDB" id="Q5BCI3"/>
<name>Q5BCI3_EMENI</name>
<feature type="compositionally biased region" description="Low complexity" evidence="1">
    <location>
        <begin position="56"/>
        <end position="73"/>
    </location>
</feature>
<dbReference type="GeneID" id="2875112"/>
<dbReference type="FunCoup" id="Q5BCI3">
    <property type="interactions" value="15"/>
</dbReference>
<protein>
    <submittedName>
        <fullName evidence="3">Thioesterase family protein (AFU_orthologue AFUA_6G08890)</fullName>
    </submittedName>
</protein>
<gene>
    <name evidence="3" type="ORF">ANIA_01747</name>
</gene>
<accession>C8VP50</accession>
<feature type="region of interest" description="Disordered" evidence="1">
    <location>
        <begin position="38"/>
        <end position="78"/>
    </location>
</feature>
<feature type="domain" description="Thioesterase" evidence="2">
    <location>
        <begin position="164"/>
        <end position="229"/>
    </location>
</feature>
<evidence type="ECO:0000256" key="1">
    <source>
        <dbReference type="SAM" id="MobiDB-lite"/>
    </source>
</evidence>
<proteinExistence type="predicted"/>
<dbReference type="InterPro" id="IPR029069">
    <property type="entry name" value="HotDog_dom_sf"/>
</dbReference>
<sequence length="271" mass="29836">MFSIPRSLACLLRRQTQAPVKHILSPNIPIRAAQTEAAPSALKNTHPPPSFQRQHAPQPGTQTATAAPTQNTTDLTTHPIIQLLRQDPTLKETRPHLTMPANLRPSHFVAGTLSGGTKLTSPPYMFLSRHTPSQTAEERLSTGPRQSRAVTVFHTGRDMCGHPGYVHGGFLSVMFDEVFAHCVSQSFRSGTGMTANLNVDYRKPALPDRVYVLRAETVKVEGRKAWVEGVIRMMPAKKTASEDEAVLVAEGRALFIEPKFAEVEELAFLSR</sequence>
<accession>Q5BCI3</accession>
<dbReference type="PANTHER" id="PTHR47260:SF2">
    <property type="entry name" value="THIOESTERASE DOMAIN-CONTAINING PROTEIN-RELATED"/>
    <property type="match status" value="1"/>
</dbReference>
<dbReference type="InParanoid" id="Q5BCI3"/>
<evidence type="ECO:0000313" key="4">
    <source>
        <dbReference type="Proteomes" id="UP000000560"/>
    </source>
</evidence>
<dbReference type="eggNOG" id="KOG4781">
    <property type="taxonomic scope" value="Eukaryota"/>
</dbReference>
<dbReference type="InterPro" id="IPR052061">
    <property type="entry name" value="PTE-AB_protein"/>
</dbReference>
<dbReference type="RefSeq" id="XP_659351.1">
    <property type="nucleotide sequence ID" value="XM_654259.1"/>
</dbReference>
<reference evidence="4" key="1">
    <citation type="journal article" date="2005" name="Nature">
        <title>Sequencing of Aspergillus nidulans and comparative analysis with A. fumigatus and A. oryzae.</title>
        <authorList>
            <person name="Galagan J.E."/>
            <person name="Calvo S.E."/>
            <person name="Cuomo C."/>
            <person name="Ma L.J."/>
            <person name="Wortman J.R."/>
            <person name="Batzoglou S."/>
            <person name="Lee S.I."/>
            <person name="Basturkmen M."/>
            <person name="Spevak C.C."/>
            <person name="Clutterbuck J."/>
            <person name="Kapitonov V."/>
            <person name="Jurka J."/>
            <person name="Scazzocchio C."/>
            <person name="Farman M."/>
            <person name="Butler J."/>
            <person name="Purcell S."/>
            <person name="Harris S."/>
            <person name="Braus G.H."/>
            <person name="Draht O."/>
            <person name="Busch S."/>
            <person name="D'Enfert C."/>
            <person name="Bouchier C."/>
            <person name="Goldman G.H."/>
            <person name="Bell-Pedersen D."/>
            <person name="Griffiths-Jones S."/>
            <person name="Doonan J.H."/>
            <person name="Yu J."/>
            <person name="Vienken K."/>
            <person name="Pain A."/>
            <person name="Freitag M."/>
            <person name="Selker E.U."/>
            <person name="Archer D.B."/>
            <person name="Penalva M.A."/>
            <person name="Oakley B.R."/>
            <person name="Momany M."/>
            <person name="Tanaka T."/>
            <person name="Kumagai T."/>
            <person name="Asai K."/>
            <person name="Machida M."/>
            <person name="Nierman W.C."/>
            <person name="Denning D.W."/>
            <person name="Caddick M."/>
            <person name="Hynes M."/>
            <person name="Paoletti M."/>
            <person name="Fischer R."/>
            <person name="Miller B."/>
            <person name="Dyer P."/>
            <person name="Sachs M.S."/>
            <person name="Osmani S.A."/>
            <person name="Birren B.W."/>
        </authorList>
    </citation>
    <scope>NUCLEOTIDE SEQUENCE [LARGE SCALE GENOMIC DNA]</scope>
    <source>
        <strain evidence="4">FGSC A4 / ATCC 38163 / CBS 112.46 / NRRL 194 / M139</strain>
    </source>
</reference>